<sequence length="188" mass="21188">MNRKEYINFTRTNNEPINMKKPEIARWMDEMAIESQSQLVKLNQLSDKAKILKQFEILTDQKLDESFRCFLPFYTDYGKNIQIGKNVFINKNCNFQDRGGIEIHDGALIGMNVNIATLNHGIKPNERHIIYPQRVVIGKNAWIGSGVTILPGVTIGENTIIAAGAILTKNAEENSIYAGVPAKKIKNL</sequence>
<reference evidence="3 4" key="1">
    <citation type="submission" date="2017-11" db="EMBL/GenBank/DDBJ databases">
        <title>Genome sequence of Mesoplasma coleopterae BARC 779 (ATCC 49583).</title>
        <authorList>
            <person name="Lo W.-S."/>
            <person name="Kuo C.-H."/>
        </authorList>
    </citation>
    <scope>NUCLEOTIDE SEQUENCE [LARGE SCALE GENOMIC DNA]</scope>
    <source>
        <strain evidence="3 4">BARC 779</strain>
    </source>
</reference>
<name>A0A2K8P1D9_9MOLU</name>
<dbReference type="InterPro" id="IPR051159">
    <property type="entry name" value="Hexapeptide_acetyltransf"/>
</dbReference>
<dbReference type="OrthoDB" id="9801697at2"/>
<dbReference type="EMBL" id="CP024968">
    <property type="protein sequence ID" value="ATZ20572.1"/>
    <property type="molecule type" value="Genomic_DNA"/>
</dbReference>
<evidence type="ECO:0000313" key="4">
    <source>
        <dbReference type="Proteomes" id="UP000232221"/>
    </source>
</evidence>
<comment type="similarity">
    <text evidence="1">Belongs to the transferase hexapeptide repeat family.</text>
</comment>
<dbReference type="PANTHER" id="PTHR23416">
    <property type="entry name" value="SIALIC ACID SYNTHASE-RELATED"/>
    <property type="match status" value="1"/>
</dbReference>
<dbReference type="PANTHER" id="PTHR23416:SF23">
    <property type="entry name" value="ACETYLTRANSFERASE C18B11.09C-RELATED"/>
    <property type="match status" value="1"/>
</dbReference>
<dbReference type="Gene3D" id="2.160.10.10">
    <property type="entry name" value="Hexapeptide repeat proteins"/>
    <property type="match status" value="1"/>
</dbReference>
<evidence type="ECO:0000313" key="3">
    <source>
        <dbReference type="EMBL" id="ATZ20572.1"/>
    </source>
</evidence>
<dbReference type="InterPro" id="IPR011004">
    <property type="entry name" value="Trimer_LpxA-like_sf"/>
</dbReference>
<evidence type="ECO:0000256" key="1">
    <source>
        <dbReference type="ARBA" id="ARBA00007274"/>
    </source>
</evidence>
<dbReference type="KEGG" id="mcol:MCOLE_v1c00570"/>
<dbReference type="RefSeq" id="WP_100670455.1">
    <property type="nucleotide sequence ID" value="NZ_CP024968.1"/>
</dbReference>
<dbReference type="InterPro" id="IPR001451">
    <property type="entry name" value="Hexapep"/>
</dbReference>
<keyword evidence="2" id="KW-0808">Transferase</keyword>
<organism evidence="3 4">
    <name type="scientific">Mesoplasma coleopterae</name>
    <dbReference type="NCBI Taxonomy" id="324078"/>
    <lineage>
        <taxon>Bacteria</taxon>
        <taxon>Bacillati</taxon>
        <taxon>Mycoplasmatota</taxon>
        <taxon>Mollicutes</taxon>
        <taxon>Entomoplasmatales</taxon>
        <taxon>Entomoplasmataceae</taxon>
        <taxon>Mesoplasma</taxon>
    </lineage>
</organism>
<evidence type="ECO:0008006" key="5">
    <source>
        <dbReference type="Google" id="ProtNLM"/>
    </source>
</evidence>
<gene>
    <name evidence="3" type="ORF">MCOLE_v1c00570</name>
</gene>
<dbReference type="Pfam" id="PF14602">
    <property type="entry name" value="Hexapep_2"/>
    <property type="match status" value="1"/>
</dbReference>
<dbReference type="Proteomes" id="UP000232221">
    <property type="component" value="Chromosome"/>
</dbReference>
<accession>A0A2K8P1D9</accession>
<dbReference type="SUPFAM" id="SSF51161">
    <property type="entry name" value="Trimeric LpxA-like enzymes"/>
    <property type="match status" value="1"/>
</dbReference>
<evidence type="ECO:0000256" key="2">
    <source>
        <dbReference type="ARBA" id="ARBA00022679"/>
    </source>
</evidence>
<keyword evidence="4" id="KW-1185">Reference proteome</keyword>
<dbReference type="AlphaFoldDB" id="A0A2K8P1D9"/>
<dbReference type="GO" id="GO:0008374">
    <property type="term" value="F:O-acyltransferase activity"/>
    <property type="evidence" value="ECO:0007669"/>
    <property type="project" value="TreeGrafter"/>
</dbReference>
<proteinExistence type="inferred from homology"/>
<protein>
    <recommendedName>
        <fullName evidence="5">Acetyltransferase</fullName>
    </recommendedName>
</protein>
<dbReference type="Pfam" id="PF00132">
    <property type="entry name" value="Hexapep"/>
    <property type="match status" value="1"/>
</dbReference>